<evidence type="ECO:0000313" key="1">
    <source>
        <dbReference type="EMBL" id="MEJ5946301.1"/>
    </source>
</evidence>
<dbReference type="SUPFAM" id="SSF49899">
    <property type="entry name" value="Concanavalin A-like lectins/glucanases"/>
    <property type="match status" value="1"/>
</dbReference>
<accession>A0ABU8RMK0</accession>
<comment type="caution">
    <text evidence="1">The sequence shown here is derived from an EMBL/GenBank/DDBJ whole genome shotgun (WGS) entry which is preliminary data.</text>
</comment>
<dbReference type="Pfam" id="PF13385">
    <property type="entry name" value="Laminin_G_3"/>
    <property type="match status" value="1"/>
</dbReference>
<proteinExistence type="predicted"/>
<name>A0ABU8RMK0_9ACTN</name>
<organism evidence="1 2">
    <name type="scientific">Pseudokineococcus basanitobsidens</name>
    <dbReference type="NCBI Taxonomy" id="1926649"/>
    <lineage>
        <taxon>Bacteria</taxon>
        <taxon>Bacillati</taxon>
        <taxon>Actinomycetota</taxon>
        <taxon>Actinomycetes</taxon>
        <taxon>Kineosporiales</taxon>
        <taxon>Kineosporiaceae</taxon>
        <taxon>Pseudokineococcus</taxon>
    </lineage>
</organism>
<dbReference type="Gene3D" id="2.60.120.200">
    <property type="match status" value="1"/>
</dbReference>
<sequence>MAGRGGDRAVSRCTRTHLVMADHGAVRQASSRSLVAAAVSVGLLCACDGQAGAPTPTAVEQSRRSVTPALEEVLSVTFDDLDVPRDGTPLDDGTGRVLAAKIRVPGDTPGTVSAVDGPRGAGKALQFPAPCDVQVCPRAIVEVMDAGDLSPGRQDFVLSAVLRMAPDETSPGSNVAQKGFSTGGGGQWKLQVDGAEGLPSCVLVQSATDAAVAGPARHVLEGTSSVADDAWHDVVCERRGGRLSLLVDGELSASTVVPEGLDISPEGPVRIGGKNVRQDNDQYNGVISSVMLSVAIGDGGGVNG</sequence>
<keyword evidence="2" id="KW-1185">Reference proteome</keyword>
<dbReference type="CDD" id="cd00110">
    <property type="entry name" value="LamG"/>
    <property type="match status" value="1"/>
</dbReference>
<dbReference type="Proteomes" id="UP001387100">
    <property type="component" value="Unassembled WGS sequence"/>
</dbReference>
<dbReference type="InterPro" id="IPR001791">
    <property type="entry name" value="Laminin_G"/>
</dbReference>
<protein>
    <submittedName>
        <fullName evidence="1">LamG-like jellyroll fold domain-containing protein</fullName>
    </submittedName>
</protein>
<gene>
    <name evidence="1" type="ORF">WDZ17_13465</name>
</gene>
<reference evidence="1 2" key="1">
    <citation type="journal article" date="2017" name="Int. J. Syst. Evol. Microbiol.">
        <title>Pseudokineococcus basanitobsidens sp. nov., isolated from volcanic rock.</title>
        <authorList>
            <person name="Lee D.W."/>
            <person name="Park M.Y."/>
            <person name="Kim J.J."/>
            <person name="Kim B.S."/>
        </authorList>
    </citation>
    <scope>NUCLEOTIDE SEQUENCE [LARGE SCALE GENOMIC DNA]</scope>
    <source>
        <strain evidence="1 2">DSM 103726</strain>
    </source>
</reference>
<evidence type="ECO:0000313" key="2">
    <source>
        <dbReference type="Proteomes" id="UP001387100"/>
    </source>
</evidence>
<dbReference type="EMBL" id="JBBIAA010000020">
    <property type="protein sequence ID" value="MEJ5946301.1"/>
    <property type="molecule type" value="Genomic_DNA"/>
</dbReference>
<dbReference type="InterPro" id="IPR013320">
    <property type="entry name" value="ConA-like_dom_sf"/>
</dbReference>